<dbReference type="PROSITE" id="PS50110">
    <property type="entry name" value="RESPONSE_REGULATORY"/>
    <property type="match status" value="1"/>
</dbReference>
<dbReference type="InterPro" id="IPR050706">
    <property type="entry name" value="Cyclic-di-GMP_PDE-like"/>
</dbReference>
<proteinExistence type="predicted"/>
<dbReference type="InterPro" id="IPR001633">
    <property type="entry name" value="EAL_dom"/>
</dbReference>
<evidence type="ECO:0000256" key="1">
    <source>
        <dbReference type="PROSITE-ProRule" id="PRU00169"/>
    </source>
</evidence>
<dbReference type="SUPFAM" id="SSF141868">
    <property type="entry name" value="EAL domain-like"/>
    <property type="match status" value="1"/>
</dbReference>
<reference evidence="4 5" key="1">
    <citation type="submission" date="2018-05" db="EMBL/GenBank/DDBJ databases">
        <title>The draft genome of strain NS-104.</title>
        <authorList>
            <person name="Hang P."/>
            <person name="Jiang J."/>
        </authorList>
    </citation>
    <scope>NUCLEOTIDE SEQUENCE [LARGE SCALE GENOMIC DNA]</scope>
    <source>
        <strain evidence="4 5">NS-104</strain>
    </source>
</reference>
<dbReference type="InterPro" id="IPR001789">
    <property type="entry name" value="Sig_transdc_resp-reg_receiver"/>
</dbReference>
<dbReference type="Gene3D" id="3.20.20.450">
    <property type="entry name" value="EAL domain"/>
    <property type="match status" value="1"/>
</dbReference>
<dbReference type="InterPro" id="IPR011006">
    <property type="entry name" value="CheY-like_superfamily"/>
</dbReference>
<protein>
    <recommendedName>
        <fullName evidence="6">Diguanylate phosphodiesterase</fullName>
    </recommendedName>
</protein>
<dbReference type="InterPro" id="IPR035919">
    <property type="entry name" value="EAL_sf"/>
</dbReference>
<evidence type="ECO:0008006" key="6">
    <source>
        <dbReference type="Google" id="ProtNLM"/>
    </source>
</evidence>
<evidence type="ECO:0000313" key="4">
    <source>
        <dbReference type="EMBL" id="PWE52222.1"/>
    </source>
</evidence>
<dbReference type="CDD" id="cd01948">
    <property type="entry name" value="EAL"/>
    <property type="match status" value="1"/>
</dbReference>
<dbReference type="RefSeq" id="WP_109462301.1">
    <property type="nucleotide sequence ID" value="NZ_QFBC01000030.1"/>
</dbReference>
<dbReference type="PANTHER" id="PTHR33121:SF79">
    <property type="entry name" value="CYCLIC DI-GMP PHOSPHODIESTERASE PDED-RELATED"/>
    <property type="match status" value="1"/>
</dbReference>
<organism evidence="4 5">
    <name type="scientific">Metarhizobium album</name>
    <dbReference type="NCBI Taxonomy" id="2182425"/>
    <lineage>
        <taxon>Bacteria</taxon>
        <taxon>Pseudomonadati</taxon>
        <taxon>Pseudomonadota</taxon>
        <taxon>Alphaproteobacteria</taxon>
        <taxon>Hyphomicrobiales</taxon>
        <taxon>Rhizobiaceae</taxon>
        <taxon>Metarhizobium</taxon>
    </lineage>
</organism>
<comment type="caution">
    <text evidence="4">The sequence shown here is derived from an EMBL/GenBank/DDBJ whole genome shotgun (WGS) entry which is preliminary data.</text>
</comment>
<feature type="domain" description="EAL" evidence="3">
    <location>
        <begin position="122"/>
        <end position="384"/>
    </location>
</feature>
<keyword evidence="5" id="KW-1185">Reference proteome</keyword>
<dbReference type="Proteomes" id="UP000245252">
    <property type="component" value="Unassembled WGS sequence"/>
</dbReference>
<accession>A0A2U2DG00</accession>
<dbReference type="PROSITE" id="PS50883">
    <property type="entry name" value="EAL"/>
    <property type="match status" value="1"/>
</dbReference>
<dbReference type="Pfam" id="PF00563">
    <property type="entry name" value="EAL"/>
    <property type="match status" value="1"/>
</dbReference>
<dbReference type="GO" id="GO:0000160">
    <property type="term" value="P:phosphorelay signal transduction system"/>
    <property type="evidence" value="ECO:0007669"/>
    <property type="project" value="InterPro"/>
</dbReference>
<dbReference type="EMBL" id="QFBC01000030">
    <property type="protein sequence ID" value="PWE52222.1"/>
    <property type="molecule type" value="Genomic_DNA"/>
</dbReference>
<feature type="domain" description="Response regulatory" evidence="2">
    <location>
        <begin position="6"/>
        <end position="126"/>
    </location>
</feature>
<dbReference type="SMART" id="SM00052">
    <property type="entry name" value="EAL"/>
    <property type="match status" value="1"/>
</dbReference>
<dbReference type="PANTHER" id="PTHR33121">
    <property type="entry name" value="CYCLIC DI-GMP PHOSPHODIESTERASE PDEF"/>
    <property type="match status" value="1"/>
</dbReference>
<name>A0A2U2DG00_9HYPH</name>
<dbReference type="GO" id="GO:0071111">
    <property type="term" value="F:cyclic-guanylate-specific phosphodiesterase activity"/>
    <property type="evidence" value="ECO:0007669"/>
    <property type="project" value="InterPro"/>
</dbReference>
<dbReference type="Pfam" id="PF00072">
    <property type="entry name" value="Response_reg"/>
    <property type="match status" value="1"/>
</dbReference>
<dbReference type="SUPFAM" id="SSF52172">
    <property type="entry name" value="CheY-like"/>
    <property type="match status" value="1"/>
</dbReference>
<dbReference type="OrthoDB" id="9814202at2"/>
<dbReference type="Gene3D" id="3.40.50.2300">
    <property type="match status" value="1"/>
</dbReference>
<keyword evidence="1" id="KW-0597">Phosphoprotein</keyword>
<evidence type="ECO:0000259" key="2">
    <source>
        <dbReference type="PROSITE" id="PS50110"/>
    </source>
</evidence>
<sequence length="393" mass="42955">MKPCLKCLIVDDDEIFRTVAESVLSALIDGEVDSAASGDQGITLMMARSFDLVLLDLNMPDLDGLGFLRLAAEHGFNGQIVISSGEAAATLRSAGLMGEMLGVRIAGSLRKPLQLSEVKELLAKLERREETATIKPDEVFSRDFCTLQAYYQPQFNVRTGAMEGVEALIRLRAESGRIYGPNRVFDAIASTDELARVSLEIMDIVLDDISRWQNQGHDIQTSINFDSSVLELPGMAGQITERVKSAGIASEKICLELTERSLPTDLSYLVEALARLRIAGFKLSLDDYGTGASNFELLRLCPFSELKFDRKIIEACPSDAVVVKFLENSAQIARDLGLATVAEGVETEAELNAVRNARIDLVQGYLFSRPVPSSNILEFVTSPPIPHQAQAAR</sequence>
<feature type="modified residue" description="4-aspartylphosphate" evidence="1">
    <location>
        <position position="56"/>
    </location>
</feature>
<evidence type="ECO:0000259" key="3">
    <source>
        <dbReference type="PROSITE" id="PS50883"/>
    </source>
</evidence>
<evidence type="ECO:0000313" key="5">
    <source>
        <dbReference type="Proteomes" id="UP000245252"/>
    </source>
</evidence>
<dbReference type="AlphaFoldDB" id="A0A2U2DG00"/>
<dbReference type="SMART" id="SM00448">
    <property type="entry name" value="REC"/>
    <property type="match status" value="1"/>
</dbReference>
<gene>
    <name evidence="4" type="ORF">DEM27_32085</name>
</gene>